<dbReference type="OrthoDB" id="9778554at2"/>
<keyword evidence="11" id="KW-1006">Bacterial flagellum protein export</keyword>
<evidence type="ECO:0000256" key="2">
    <source>
        <dbReference type="ARBA" id="ARBA00008531"/>
    </source>
</evidence>
<comment type="subcellular location">
    <subcellularLocation>
        <location evidence="1">Cell membrane</location>
        <topology evidence="1">Peripheral membrane protein</topology>
        <orientation evidence="1">Cytoplasmic side</orientation>
    </subcellularLocation>
</comment>
<dbReference type="GO" id="GO:0044781">
    <property type="term" value="P:bacterial-type flagellum organization"/>
    <property type="evidence" value="ECO:0007669"/>
    <property type="project" value="UniProtKB-UniRule"/>
</dbReference>
<evidence type="ECO:0000256" key="12">
    <source>
        <dbReference type="ARBA" id="ARBA00025337"/>
    </source>
</evidence>
<dbReference type="GO" id="GO:0003924">
    <property type="term" value="F:GTPase activity"/>
    <property type="evidence" value="ECO:0007669"/>
    <property type="project" value="UniProtKB-UniRule"/>
</dbReference>
<evidence type="ECO:0000313" key="16">
    <source>
        <dbReference type="EMBL" id="RJG20402.1"/>
    </source>
</evidence>
<name>A0A418Y4D0_9BURK</name>
<comment type="function">
    <text evidence="12">Necessary for flagellar biosynthesis. May be involved in translocation of the flagellum.</text>
</comment>
<keyword evidence="16" id="KW-0969">Cilium</keyword>
<accession>A0A418Y4D0</accession>
<dbReference type="InterPro" id="IPR020006">
    <property type="entry name" value="FlhF"/>
</dbReference>
<dbReference type="SMART" id="SM00382">
    <property type="entry name" value="AAA"/>
    <property type="match status" value="1"/>
</dbReference>
<evidence type="ECO:0000259" key="15">
    <source>
        <dbReference type="SMART" id="SM00962"/>
    </source>
</evidence>
<evidence type="ECO:0000259" key="14">
    <source>
        <dbReference type="SMART" id="SM00382"/>
    </source>
</evidence>
<keyword evidence="7" id="KW-1005">Bacterial flagellum biogenesis</keyword>
<dbReference type="SUPFAM" id="SSF52540">
    <property type="entry name" value="P-loop containing nucleoside triphosphate hydrolases"/>
    <property type="match status" value="1"/>
</dbReference>
<dbReference type="InterPro" id="IPR047040">
    <property type="entry name" value="FlhF__GTPase_dom"/>
</dbReference>
<dbReference type="FunFam" id="3.40.50.300:FF:000695">
    <property type="entry name" value="Flagellar biosynthesis regulator FlhF"/>
    <property type="match status" value="1"/>
</dbReference>
<evidence type="ECO:0000256" key="5">
    <source>
        <dbReference type="ARBA" id="ARBA00022475"/>
    </source>
</evidence>
<evidence type="ECO:0000256" key="3">
    <source>
        <dbReference type="ARBA" id="ARBA00014919"/>
    </source>
</evidence>
<reference evidence="16 17" key="1">
    <citation type="submission" date="2018-09" db="EMBL/GenBank/DDBJ databases">
        <authorList>
            <person name="Zhu H."/>
        </authorList>
    </citation>
    <scope>NUCLEOTIDE SEQUENCE [LARGE SCALE GENOMIC DNA]</scope>
    <source>
        <strain evidence="16 17">K1S02-61</strain>
    </source>
</reference>
<protein>
    <recommendedName>
        <fullName evidence="3 13">Flagellar biosynthesis protein FlhF</fullName>
    </recommendedName>
</protein>
<feature type="non-terminal residue" evidence="16">
    <location>
        <position position="1"/>
    </location>
</feature>
<keyword evidence="16" id="KW-0966">Cell projection</keyword>
<keyword evidence="8" id="KW-0653">Protein transport</keyword>
<dbReference type="GO" id="GO:0005525">
    <property type="term" value="F:GTP binding"/>
    <property type="evidence" value="ECO:0007669"/>
    <property type="project" value="UniProtKB-UniRule"/>
</dbReference>
<dbReference type="InterPro" id="IPR027417">
    <property type="entry name" value="P-loop_NTPase"/>
</dbReference>
<dbReference type="GO" id="GO:0005047">
    <property type="term" value="F:signal recognition particle binding"/>
    <property type="evidence" value="ECO:0007669"/>
    <property type="project" value="TreeGrafter"/>
</dbReference>
<dbReference type="InterPro" id="IPR003593">
    <property type="entry name" value="AAA+_ATPase"/>
</dbReference>
<sequence length="347" mass="37920">PAFDMGQMSSMMKAAIAHAQESAAAEMSGMMNEIRAMRGQMETQLAEIAWGTTQQREPQKAAVLREMLAAGFSASLSRYLIEKLPAGKDNADSLRWIKTVLNRNLTTLENEDEILEKGGVFALVGPTGVGKTTTTAKLAARCVMRHGPEKLALITTDAYRIGAHEQLRIYGKILGVMVHSVKDEADLRIALKELRNKHTVLIDTVGVSQRDQNVAEQVAMLSETGADVKRLLCLNATSTNETLNEVVRAYQGSGLAGCIMTKLDEAASIGNVLDVIIRQKLNLFYISNGQRVPEDLHLADRGMLVDRAFRLKRDAAAGQFSDAELPLLMAGTSNARNDRTLREVRLG</sequence>
<dbReference type="Pfam" id="PF00448">
    <property type="entry name" value="SRP54"/>
    <property type="match status" value="1"/>
</dbReference>
<dbReference type="Gene3D" id="1.20.120.1380">
    <property type="entry name" value="Flagellar FlhF biosynthesis protein, N domain"/>
    <property type="match status" value="1"/>
</dbReference>
<keyword evidence="6" id="KW-0547">Nucleotide-binding</keyword>
<evidence type="ECO:0000256" key="6">
    <source>
        <dbReference type="ARBA" id="ARBA00022741"/>
    </source>
</evidence>
<dbReference type="GO" id="GO:0005886">
    <property type="term" value="C:plasma membrane"/>
    <property type="evidence" value="ECO:0007669"/>
    <property type="project" value="UniProtKB-SubCell"/>
</dbReference>
<evidence type="ECO:0000256" key="1">
    <source>
        <dbReference type="ARBA" id="ARBA00004413"/>
    </source>
</evidence>
<dbReference type="GO" id="GO:0015031">
    <property type="term" value="P:protein transport"/>
    <property type="evidence" value="ECO:0007669"/>
    <property type="project" value="UniProtKB-KW"/>
</dbReference>
<keyword evidence="5" id="KW-1003">Cell membrane</keyword>
<organism evidence="16 17">
    <name type="scientific">Massilia cavernae</name>
    <dbReference type="NCBI Taxonomy" id="2320864"/>
    <lineage>
        <taxon>Bacteria</taxon>
        <taxon>Pseudomonadati</taxon>
        <taxon>Pseudomonadota</taxon>
        <taxon>Betaproteobacteria</taxon>
        <taxon>Burkholderiales</taxon>
        <taxon>Oxalobacteraceae</taxon>
        <taxon>Telluria group</taxon>
        <taxon>Massilia</taxon>
    </lineage>
</organism>
<evidence type="ECO:0000256" key="7">
    <source>
        <dbReference type="ARBA" id="ARBA00022795"/>
    </source>
</evidence>
<keyword evidence="10" id="KW-0472">Membrane</keyword>
<dbReference type="RefSeq" id="WP_119810354.1">
    <property type="nucleotide sequence ID" value="NZ_QYUP01000085.1"/>
</dbReference>
<feature type="domain" description="AAA+ ATPase" evidence="14">
    <location>
        <begin position="117"/>
        <end position="283"/>
    </location>
</feature>
<dbReference type="GO" id="GO:0006614">
    <property type="term" value="P:SRP-dependent cotranslational protein targeting to membrane"/>
    <property type="evidence" value="ECO:0007669"/>
    <property type="project" value="UniProtKB-UniRule"/>
</dbReference>
<evidence type="ECO:0000256" key="4">
    <source>
        <dbReference type="ARBA" id="ARBA00022448"/>
    </source>
</evidence>
<gene>
    <name evidence="16" type="primary">flhF</name>
    <name evidence="16" type="ORF">D3872_08465</name>
</gene>
<dbReference type="SMART" id="SM00962">
    <property type="entry name" value="SRP54"/>
    <property type="match status" value="1"/>
</dbReference>
<dbReference type="InterPro" id="IPR000897">
    <property type="entry name" value="SRP54_GTPase_dom"/>
</dbReference>
<dbReference type="Gene3D" id="3.40.50.300">
    <property type="entry name" value="P-loop containing nucleotide triphosphate hydrolases"/>
    <property type="match status" value="1"/>
</dbReference>
<dbReference type="PANTHER" id="PTHR43134">
    <property type="entry name" value="SIGNAL RECOGNITION PARTICLE RECEPTOR SUBUNIT ALPHA"/>
    <property type="match status" value="1"/>
</dbReference>
<evidence type="ECO:0000256" key="11">
    <source>
        <dbReference type="ARBA" id="ARBA00023225"/>
    </source>
</evidence>
<keyword evidence="4" id="KW-0813">Transport</keyword>
<comment type="similarity">
    <text evidence="2">Belongs to the GTP-binding SRP family.</text>
</comment>
<evidence type="ECO:0000256" key="13">
    <source>
        <dbReference type="NCBIfam" id="TIGR03499"/>
    </source>
</evidence>
<dbReference type="AlphaFoldDB" id="A0A418Y4D0"/>
<evidence type="ECO:0000256" key="10">
    <source>
        <dbReference type="ARBA" id="ARBA00023136"/>
    </source>
</evidence>
<comment type="caution">
    <text evidence="16">The sequence shown here is derived from an EMBL/GenBank/DDBJ whole genome shotgun (WGS) entry which is preliminary data.</text>
</comment>
<proteinExistence type="inferred from homology"/>
<keyword evidence="17" id="KW-1185">Reference proteome</keyword>
<keyword evidence="16" id="KW-0282">Flagellum</keyword>
<dbReference type="CDD" id="cd17873">
    <property type="entry name" value="FlhF"/>
    <property type="match status" value="1"/>
</dbReference>
<feature type="domain" description="SRP54-type proteins GTP-binding" evidence="15">
    <location>
        <begin position="118"/>
        <end position="310"/>
    </location>
</feature>
<dbReference type="NCBIfam" id="TIGR03499">
    <property type="entry name" value="FlhF"/>
    <property type="match status" value="1"/>
</dbReference>
<keyword evidence="9" id="KW-0342">GTP-binding</keyword>
<dbReference type="PANTHER" id="PTHR43134:SF3">
    <property type="entry name" value="FLAGELLAR BIOSYNTHESIS PROTEIN FLHF"/>
    <property type="match status" value="1"/>
</dbReference>
<dbReference type="EMBL" id="QYUP01000085">
    <property type="protein sequence ID" value="RJG20402.1"/>
    <property type="molecule type" value="Genomic_DNA"/>
</dbReference>
<evidence type="ECO:0000256" key="9">
    <source>
        <dbReference type="ARBA" id="ARBA00023134"/>
    </source>
</evidence>
<evidence type="ECO:0000313" key="17">
    <source>
        <dbReference type="Proteomes" id="UP000284006"/>
    </source>
</evidence>
<evidence type="ECO:0000256" key="8">
    <source>
        <dbReference type="ARBA" id="ARBA00022927"/>
    </source>
</evidence>
<dbReference type="Proteomes" id="UP000284006">
    <property type="component" value="Unassembled WGS sequence"/>
</dbReference>